<feature type="domain" description="Heterokaryon incompatibility" evidence="1">
    <location>
        <begin position="61"/>
        <end position="214"/>
    </location>
</feature>
<sequence length="328" mass="37744">MAQKWLDRCVATHERCRKTISGETLDIFDEPRLPMRVIDVGLANGSQVPRLLETQGRKGKYAALSYCWGPPDRHPLRTMRDNLDAHLKCLKLESLIKTHQHAVAVTRAIGIKYLWIDSLCIVQDDPMDWERESAVMGFIYERAHLTIAASAIQDSGEGLFVKRSQPRPTVNLPYINSSGQQEGLFAVSGFRVDNGLFPQVQLSALSKRAWATQEWILSRRMIHYMESSMIWTCQEIQQTETGMPAPVFAMDEDWDGVIRMYTRRGITYPGDRLFALQGISNEMQKRRKDKYVYGMWTGDFPQQLYWMRADKLEKNTALPHVPSWSWAS</sequence>
<evidence type="ECO:0000259" key="1">
    <source>
        <dbReference type="Pfam" id="PF06985"/>
    </source>
</evidence>
<dbReference type="OrthoDB" id="5347061at2759"/>
<feature type="non-terminal residue" evidence="2">
    <location>
        <position position="328"/>
    </location>
</feature>
<dbReference type="Proteomes" id="UP000250140">
    <property type="component" value="Unassembled WGS sequence"/>
</dbReference>
<dbReference type="AlphaFoldDB" id="A0A8E2FCC5"/>
<keyword evidence="3" id="KW-1185">Reference proteome</keyword>
<gene>
    <name evidence="2" type="ORF">AOQ84DRAFT_281275</name>
</gene>
<name>A0A8E2FCC5_9PEZI</name>
<dbReference type="PANTHER" id="PTHR33112">
    <property type="entry name" value="DOMAIN PROTEIN, PUTATIVE-RELATED"/>
    <property type="match status" value="1"/>
</dbReference>
<dbReference type="InterPro" id="IPR010730">
    <property type="entry name" value="HET"/>
</dbReference>
<dbReference type="Pfam" id="PF06985">
    <property type="entry name" value="HET"/>
    <property type="match status" value="1"/>
</dbReference>
<evidence type="ECO:0000313" key="2">
    <source>
        <dbReference type="EMBL" id="OCL14348.1"/>
    </source>
</evidence>
<accession>A0A8E2FCC5</accession>
<protein>
    <submittedName>
        <fullName evidence="2">HET-domain-containing protein</fullName>
    </submittedName>
</protein>
<organism evidence="2 3">
    <name type="scientific">Glonium stellatum</name>
    <dbReference type="NCBI Taxonomy" id="574774"/>
    <lineage>
        <taxon>Eukaryota</taxon>
        <taxon>Fungi</taxon>
        <taxon>Dikarya</taxon>
        <taxon>Ascomycota</taxon>
        <taxon>Pezizomycotina</taxon>
        <taxon>Dothideomycetes</taxon>
        <taxon>Pleosporomycetidae</taxon>
        <taxon>Gloniales</taxon>
        <taxon>Gloniaceae</taxon>
        <taxon>Glonium</taxon>
    </lineage>
</organism>
<dbReference type="PANTHER" id="PTHR33112:SF10">
    <property type="entry name" value="TOL"/>
    <property type="match status" value="1"/>
</dbReference>
<dbReference type="EMBL" id="KV748584">
    <property type="protein sequence ID" value="OCL14348.1"/>
    <property type="molecule type" value="Genomic_DNA"/>
</dbReference>
<proteinExistence type="predicted"/>
<evidence type="ECO:0000313" key="3">
    <source>
        <dbReference type="Proteomes" id="UP000250140"/>
    </source>
</evidence>
<reference evidence="2 3" key="1">
    <citation type="journal article" date="2016" name="Nat. Commun.">
        <title>Ectomycorrhizal ecology is imprinted in the genome of the dominant symbiotic fungus Cenococcum geophilum.</title>
        <authorList>
            <consortium name="DOE Joint Genome Institute"/>
            <person name="Peter M."/>
            <person name="Kohler A."/>
            <person name="Ohm R.A."/>
            <person name="Kuo A."/>
            <person name="Krutzmann J."/>
            <person name="Morin E."/>
            <person name="Arend M."/>
            <person name="Barry K.W."/>
            <person name="Binder M."/>
            <person name="Choi C."/>
            <person name="Clum A."/>
            <person name="Copeland A."/>
            <person name="Grisel N."/>
            <person name="Haridas S."/>
            <person name="Kipfer T."/>
            <person name="LaButti K."/>
            <person name="Lindquist E."/>
            <person name="Lipzen A."/>
            <person name="Maire R."/>
            <person name="Meier B."/>
            <person name="Mihaltcheva S."/>
            <person name="Molinier V."/>
            <person name="Murat C."/>
            <person name="Poggeler S."/>
            <person name="Quandt C.A."/>
            <person name="Sperisen C."/>
            <person name="Tritt A."/>
            <person name="Tisserant E."/>
            <person name="Crous P.W."/>
            <person name="Henrissat B."/>
            <person name="Nehls U."/>
            <person name="Egli S."/>
            <person name="Spatafora J.W."/>
            <person name="Grigoriev I.V."/>
            <person name="Martin F.M."/>
        </authorList>
    </citation>
    <scope>NUCLEOTIDE SEQUENCE [LARGE SCALE GENOMIC DNA]</scope>
    <source>
        <strain evidence="2 3">CBS 207.34</strain>
    </source>
</reference>